<organism evidence="3 4">
    <name type="scientific">Paenactinomyces guangxiensis</name>
    <dbReference type="NCBI Taxonomy" id="1490290"/>
    <lineage>
        <taxon>Bacteria</taxon>
        <taxon>Bacillati</taxon>
        <taxon>Bacillota</taxon>
        <taxon>Bacilli</taxon>
        <taxon>Bacillales</taxon>
        <taxon>Thermoactinomycetaceae</taxon>
        <taxon>Paenactinomyces</taxon>
    </lineage>
</organism>
<reference evidence="3 4" key="1">
    <citation type="submission" date="2020-07" db="EMBL/GenBank/DDBJ databases">
        <authorList>
            <person name="Feng H."/>
        </authorList>
    </citation>
    <scope>NUCLEOTIDE SEQUENCE [LARGE SCALE GENOMIC DNA]</scope>
    <source>
        <strain evidence="4">s-10</strain>
    </source>
</reference>
<evidence type="ECO:0000259" key="2">
    <source>
        <dbReference type="Pfam" id="PF07282"/>
    </source>
</evidence>
<sequence>MKNLLLSAEATYAKNVLRVQKYHQRLARMREAYRAWVVSVITKTKPAFITIEKLHVHGMKKNRHLAKSVSDQGFYDFKMKLLNTCRKMGIKLREVSSFYPSNKTCSCCGHKKSISPCLNGCFVVNSVDVKETET</sequence>
<dbReference type="EMBL" id="JACEIQ010000014">
    <property type="protein sequence ID" value="MBA4495327.1"/>
    <property type="molecule type" value="Genomic_DNA"/>
</dbReference>
<evidence type="ECO:0000313" key="3">
    <source>
        <dbReference type="EMBL" id="MBA4495327.1"/>
    </source>
</evidence>
<accession>A0A7W1WSM2</accession>
<evidence type="ECO:0000256" key="1">
    <source>
        <dbReference type="ARBA" id="ARBA00023125"/>
    </source>
</evidence>
<keyword evidence="1" id="KW-0238">DNA-binding</keyword>
<dbReference type="InterPro" id="IPR010095">
    <property type="entry name" value="Cas12f1-like_TNB"/>
</dbReference>
<dbReference type="AlphaFoldDB" id="A0A7W1WSM2"/>
<dbReference type="GO" id="GO:0003677">
    <property type="term" value="F:DNA binding"/>
    <property type="evidence" value="ECO:0007669"/>
    <property type="project" value="UniProtKB-KW"/>
</dbReference>
<keyword evidence="4" id="KW-1185">Reference proteome</keyword>
<proteinExistence type="predicted"/>
<evidence type="ECO:0000313" key="4">
    <source>
        <dbReference type="Proteomes" id="UP000535491"/>
    </source>
</evidence>
<feature type="domain" description="Cas12f1-like TNB" evidence="2">
    <location>
        <begin position="74"/>
        <end position="117"/>
    </location>
</feature>
<dbReference type="Pfam" id="PF07282">
    <property type="entry name" value="Cas12f1-like_TNB"/>
    <property type="match status" value="1"/>
</dbReference>
<dbReference type="Proteomes" id="UP000535491">
    <property type="component" value="Unassembled WGS sequence"/>
</dbReference>
<gene>
    <name evidence="3" type="ORF">H1191_13530</name>
</gene>
<name>A0A7W1WSM2_9BACL</name>
<protein>
    <submittedName>
        <fullName evidence="3">Transposase</fullName>
    </submittedName>
</protein>
<comment type="caution">
    <text evidence="3">The sequence shown here is derived from an EMBL/GenBank/DDBJ whole genome shotgun (WGS) entry which is preliminary data.</text>
</comment>